<dbReference type="PANTHER" id="PTHR34583:SF2">
    <property type="entry name" value="ANTIPORTER SUBUNIT MNHC2-RELATED"/>
    <property type="match status" value="1"/>
</dbReference>
<keyword evidence="5 7" id="KW-1133">Transmembrane helix</keyword>
<name>A0ABS5GK77_9GAMM</name>
<protein>
    <submittedName>
        <fullName evidence="8">NADH-quinone oxidoreductase subunit K</fullName>
        <ecNumber evidence="8">1.6.5.11</ecNumber>
    </submittedName>
</protein>
<dbReference type="RefSeq" id="WP_042038348.1">
    <property type="nucleotide sequence ID" value="NZ_CAWMAJ010000079.1"/>
</dbReference>
<keyword evidence="8" id="KW-0560">Oxidoreductase</keyword>
<comment type="subcellular location">
    <subcellularLocation>
        <location evidence="1">Cell membrane</location>
        <topology evidence="1">Multi-pass membrane protein</topology>
    </subcellularLocation>
</comment>
<gene>
    <name evidence="8" type="ORF">KAT72_00485</name>
</gene>
<dbReference type="InterPro" id="IPR039428">
    <property type="entry name" value="NUOK/Mnh_C1-like"/>
</dbReference>
<keyword evidence="4 7" id="KW-0812">Transmembrane</keyword>
<evidence type="ECO:0000256" key="7">
    <source>
        <dbReference type="SAM" id="Phobius"/>
    </source>
</evidence>
<organism evidence="8 9">
    <name type="scientific">Aeromonas popoffii</name>
    <dbReference type="NCBI Taxonomy" id="70856"/>
    <lineage>
        <taxon>Bacteria</taxon>
        <taxon>Pseudomonadati</taxon>
        <taxon>Pseudomonadota</taxon>
        <taxon>Gammaproteobacteria</taxon>
        <taxon>Aeromonadales</taxon>
        <taxon>Aeromonadaceae</taxon>
        <taxon>Aeromonas</taxon>
    </lineage>
</organism>
<dbReference type="Pfam" id="PF00420">
    <property type="entry name" value="Oxidored_q2"/>
    <property type="match status" value="1"/>
</dbReference>
<dbReference type="Gene3D" id="1.10.287.3510">
    <property type="match status" value="1"/>
</dbReference>
<evidence type="ECO:0000256" key="6">
    <source>
        <dbReference type="ARBA" id="ARBA00023136"/>
    </source>
</evidence>
<dbReference type="PANTHER" id="PTHR34583">
    <property type="entry name" value="ANTIPORTER SUBUNIT MNHC2-RELATED"/>
    <property type="match status" value="1"/>
</dbReference>
<dbReference type="EC" id="1.6.5.11" evidence="8"/>
<dbReference type="InterPro" id="IPR050601">
    <property type="entry name" value="CPA3_antiporter_subunitC"/>
</dbReference>
<evidence type="ECO:0000256" key="2">
    <source>
        <dbReference type="ARBA" id="ARBA00010388"/>
    </source>
</evidence>
<evidence type="ECO:0000313" key="8">
    <source>
        <dbReference type="EMBL" id="MBR7627550.1"/>
    </source>
</evidence>
<feature type="transmembrane region" description="Helical" evidence="7">
    <location>
        <begin position="32"/>
        <end position="54"/>
    </location>
</feature>
<comment type="caution">
    <text evidence="8">The sequence shown here is derived from an EMBL/GenBank/DDBJ whole genome shotgun (WGS) entry which is preliminary data.</text>
</comment>
<feature type="transmembrane region" description="Helical" evidence="7">
    <location>
        <begin position="66"/>
        <end position="87"/>
    </location>
</feature>
<comment type="similarity">
    <text evidence="2">Belongs to the CPA3 antiporters (TC 2.A.63) subunit C family.</text>
</comment>
<evidence type="ECO:0000313" key="9">
    <source>
        <dbReference type="Proteomes" id="UP000675653"/>
    </source>
</evidence>
<feature type="transmembrane region" description="Helical" evidence="7">
    <location>
        <begin position="6"/>
        <end position="25"/>
    </location>
</feature>
<dbReference type="Proteomes" id="UP000675653">
    <property type="component" value="Unassembled WGS sequence"/>
</dbReference>
<dbReference type="GO" id="GO:0016491">
    <property type="term" value="F:oxidoreductase activity"/>
    <property type="evidence" value="ECO:0007669"/>
    <property type="project" value="UniProtKB-KW"/>
</dbReference>
<evidence type="ECO:0000256" key="5">
    <source>
        <dbReference type="ARBA" id="ARBA00022989"/>
    </source>
</evidence>
<evidence type="ECO:0000256" key="1">
    <source>
        <dbReference type="ARBA" id="ARBA00004651"/>
    </source>
</evidence>
<accession>A0ABS5GK77</accession>
<keyword evidence="6 7" id="KW-0472">Membrane</keyword>
<sequence length="113" mass="11414">MNTPTLFGLCAAALIGIGLYGLIVNPHPLRKILAFNLLSSGVFMLFGSIARRGAALGMGGDPVPQALLITGIVVAFSATALAVALLLRLFAVTGAVTLNDHAPSKADSAAGEV</sequence>
<proteinExistence type="inferred from homology"/>
<keyword evidence="3" id="KW-1003">Cell membrane</keyword>
<dbReference type="EMBL" id="JAGRZL010000002">
    <property type="protein sequence ID" value="MBR7627550.1"/>
    <property type="molecule type" value="Genomic_DNA"/>
</dbReference>
<keyword evidence="9" id="KW-1185">Reference proteome</keyword>
<evidence type="ECO:0000256" key="3">
    <source>
        <dbReference type="ARBA" id="ARBA00022475"/>
    </source>
</evidence>
<reference evidence="8 9" key="1">
    <citation type="submission" date="2021-04" db="EMBL/GenBank/DDBJ databases">
        <title>Draft Genome of Aeromonas popoffii ID682, isolated from a natural water source in Idaho.</title>
        <authorList>
            <person name="Testerman T."/>
            <person name="Graf J."/>
        </authorList>
    </citation>
    <scope>NUCLEOTIDE SEQUENCE [LARGE SCALE GENOMIC DNA]</scope>
    <source>
        <strain evidence="8 9">ID682</strain>
    </source>
</reference>
<evidence type="ECO:0000256" key="4">
    <source>
        <dbReference type="ARBA" id="ARBA00022692"/>
    </source>
</evidence>